<proteinExistence type="predicted"/>
<name>E6QDG8_9ZZZZ</name>
<evidence type="ECO:0000313" key="1">
    <source>
        <dbReference type="EMBL" id="CBI05245.1"/>
    </source>
</evidence>
<protein>
    <submittedName>
        <fullName evidence="1">Uncharacterized protein</fullName>
    </submittedName>
</protein>
<sequence>MYPAASSSLSLTHEQTGHVIVMHINIVGHIEEAFGHTNPFPGWIHVYRHKLSYRTPIPGNHDFALFSLLNGLYQAR</sequence>
<dbReference type="AlphaFoldDB" id="E6QDG8"/>
<reference evidence="1" key="1">
    <citation type="submission" date="2009-10" db="EMBL/GenBank/DDBJ databases">
        <title>Diversity of trophic interactions inside an arsenic-rich microbial ecosystem.</title>
        <authorList>
            <person name="Bertin P.N."/>
            <person name="Heinrich-Salmeron A."/>
            <person name="Pelletier E."/>
            <person name="Goulhen-Chollet F."/>
            <person name="Arsene-Ploetze F."/>
            <person name="Gallien S."/>
            <person name="Calteau A."/>
            <person name="Vallenet D."/>
            <person name="Casiot C."/>
            <person name="Chane-Woon-Ming B."/>
            <person name="Giloteaux L."/>
            <person name="Barakat M."/>
            <person name="Bonnefoy V."/>
            <person name="Bruneel O."/>
            <person name="Chandler M."/>
            <person name="Cleiss J."/>
            <person name="Duran R."/>
            <person name="Elbaz-Poulichet F."/>
            <person name="Fonknechten N."/>
            <person name="Lauga B."/>
            <person name="Mornico D."/>
            <person name="Ortet P."/>
            <person name="Schaeffer C."/>
            <person name="Siguier P."/>
            <person name="Alexander Thil Smith A."/>
            <person name="Van Dorsselaer A."/>
            <person name="Weissenbach J."/>
            <person name="Medigue C."/>
            <person name="Le Paslier D."/>
        </authorList>
    </citation>
    <scope>NUCLEOTIDE SEQUENCE</scope>
</reference>
<organism evidence="1">
    <name type="scientific">mine drainage metagenome</name>
    <dbReference type="NCBI Taxonomy" id="410659"/>
    <lineage>
        <taxon>unclassified sequences</taxon>
        <taxon>metagenomes</taxon>
        <taxon>ecological metagenomes</taxon>
    </lineage>
</organism>
<accession>E6QDG8</accession>
<comment type="caution">
    <text evidence="1">The sequence shown here is derived from an EMBL/GenBank/DDBJ whole genome shotgun (WGS) entry which is preliminary data.</text>
</comment>
<dbReference type="EMBL" id="CABP01000105">
    <property type="protein sequence ID" value="CBI05245.1"/>
    <property type="molecule type" value="Genomic_DNA"/>
</dbReference>
<gene>
    <name evidence="1" type="ORF">CARN5_1274</name>
</gene>